<dbReference type="InterPro" id="IPR030676">
    <property type="entry name" value="CitT-rel"/>
</dbReference>
<feature type="transmembrane region" description="Helical" evidence="7">
    <location>
        <begin position="381"/>
        <end position="398"/>
    </location>
</feature>
<feature type="transmembrane region" description="Helical" evidence="7">
    <location>
        <begin position="163"/>
        <end position="186"/>
    </location>
</feature>
<dbReference type="InterPro" id="IPR001898">
    <property type="entry name" value="SLC13A/DASS"/>
</dbReference>
<keyword evidence="5 7" id="KW-1133">Transmembrane helix</keyword>
<feature type="transmembrane region" description="Helical" evidence="7">
    <location>
        <begin position="302"/>
        <end position="328"/>
    </location>
</feature>
<evidence type="ECO:0000256" key="3">
    <source>
        <dbReference type="ARBA" id="ARBA00022692"/>
    </source>
</evidence>
<proteinExistence type="inferred from homology"/>
<evidence type="ECO:0000256" key="5">
    <source>
        <dbReference type="ARBA" id="ARBA00022989"/>
    </source>
</evidence>
<reference evidence="8 9" key="1">
    <citation type="journal article" date="2016" name="Mol. Biol. Evol.">
        <title>Genome-Wide Survey of Gut Fungi (Harpellales) Reveals the First Horizontally Transferred Ubiquitin Gene from a Mosquito Host.</title>
        <authorList>
            <person name="Wang Y."/>
            <person name="White M.M."/>
            <person name="Kvist S."/>
            <person name="Moncalvo J.M."/>
        </authorList>
    </citation>
    <scope>NUCLEOTIDE SEQUENCE [LARGE SCALE GENOMIC DNA]</scope>
    <source>
        <strain evidence="8 9">ALG-7-W6</strain>
    </source>
</reference>
<feature type="transmembrane region" description="Helical" evidence="7">
    <location>
        <begin position="198"/>
        <end position="225"/>
    </location>
</feature>
<keyword evidence="6 7" id="KW-0472">Membrane</keyword>
<evidence type="ECO:0000256" key="2">
    <source>
        <dbReference type="ARBA" id="ARBA00007349"/>
    </source>
</evidence>
<dbReference type="PANTHER" id="PTHR42826">
    <property type="entry name" value="DICARBOXYLATE TRANSPORTER 2.1, CHLOROPLASTIC"/>
    <property type="match status" value="1"/>
</dbReference>
<sequence length="530" mass="57974">MNIVRDDGFVRNRQSSLDTPFILEDIDSDDLLHESSTRKKFTWVSYVTGKWKEYTIKHPVLNFSFAAIVTLSLLLVEVPEGLSRTSINLFAVFLGTIVAILTSGFPISIVVSISVCILSLTNNMMCSTSDGQRIDCHLCGKSISDASPFLTQQKYKCIPIESAFITSVSGFSSSIAWLVFAAFQIGKAVQITLLGKRIALHLISLTGSYSIYGLGYAICMAELVLCPFIPSNSARGGGIVFPIVESTILSMKLGTHDPVAAFLTMVGGHSNMVSSSLFLTAMAGNPIISQKASDIFEIEFGFISWVSGCFLPGIVVMCMVPLVAGYVYKPQYDMEHLREEIATQKLQLGPISAKEWRLVFVLVSCLILWAGSSLFQMSTTVVAFCAAFVLILMDVITWKDVLSNTSAVMGHILLAEYVLRTVATIVRAWNIWVYWENAIRSVEGNVAKRVGGNFGNSVLFQHVHVFVNNKPHYCPSGPVHGCSSVAGMQPVLVYIVDVELHHIIGIACTILLRVFGDICEFAAREAEGMV</sequence>
<evidence type="ECO:0000313" key="9">
    <source>
        <dbReference type="Proteomes" id="UP000187455"/>
    </source>
</evidence>
<dbReference type="GO" id="GO:0016020">
    <property type="term" value="C:membrane"/>
    <property type="evidence" value="ECO:0007669"/>
    <property type="project" value="InterPro"/>
</dbReference>
<evidence type="ECO:0000256" key="1">
    <source>
        <dbReference type="ARBA" id="ARBA00004478"/>
    </source>
</evidence>
<dbReference type="OrthoDB" id="1695362at2759"/>
<dbReference type="Proteomes" id="UP000187455">
    <property type="component" value="Unassembled WGS sequence"/>
</dbReference>
<dbReference type="GO" id="GO:0022857">
    <property type="term" value="F:transmembrane transporter activity"/>
    <property type="evidence" value="ECO:0007669"/>
    <property type="project" value="InterPro"/>
</dbReference>
<comment type="similarity">
    <text evidence="2">Belongs to the SLC13A/DASS transporter (TC 2.A.47) family. DIT1 subfamily.</text>
</comment>
<keyword evidence="9" id="KW-1185">Reference proteome</keyword>
<name>A0A1R0H227_9FUNG</name>
<organism evidence="8 9">
    <name type="scientific">Smittium mucronatum</name>
    <dbReference type="NCBI Taxonomy" id="133383"/>
    <lineage>
        <taxon>Eukaryota</taxon>
        <taxon>Fungi</taxon>
        <taxon>Fungi incertae sedis</taxon>
        <taxon>Zoopagomycota</taxon>
        <taxon>Kickxellomycotina</taxon>
        <taxon>Harpellomycetes</taxon>
        <taxon>Harpellales</taxon>
        <taxon>Legeriomycetaceae</taxon>
        <taxon>Smittium</taxon>
    </lineage>
</organism>
<gene>
    <name evidence="8" type="ORF">AYI68_g2690</name>
</gene>
<evidence type="ECO:0000256" key="4">
    <source>
        <dbReference type="ARBA" id="ARBA00022780"/>
    </source>
</evidence>
<comment type="subcellular location">
    <subcellularLocation>
        <location evidence="1">Plastid</location>
        <location evidence="1">Chloroplast inner membrane</location>
        <topology evidence="1">Multi-pass membrane protein</topology>
    </subcellularLocation>
</comment>
<evidence type="ECO:0000256" key="6">
    <source>
        <dbReference type="ARBA" id="ARBA00023136"/>
    </source>
</evidence>
<keyword evidence="4" id="KW-1001">Plastid inner membrane</keyword>
<accession>A0A1R0H227</accession>
<protein>
    <submittedName>
        <fullName evidence="8">Putative malate transporter YflS</fullName>
    </submittedName>
</protein>
<evidence type="ECO:0000313" key="8">
    <source>
        <dbReference type="EMBL" id="OLY83178.1"/>
    </source>
</evidence>
<evidence type="ECO:0000256" key="7">
    <source>
        <dbReference type="SAM" id="Phobius"/>
    </source>
</evidence>
<dbReference type="EMBL" id="LSSL01001025">
    <property type="protein sequence ID" value="OLY83178.1"/>
    <property type="molecule type" value="Genomic_DNA"/>
</dbReference>
<keyword evidence="3 7" id="KW-0812">Transmembrane</keyword>
<feature type="transmembrane region" description="Helical" evidence="7">
    <location>
        <begin position="259"/>
        <end position="282"/>
    </location>
</feature>
<comment type="caution">
    <text evidence="8">The sequence shown here is derived from an EMBL/GenBank/DDBJ whole genome shotgun (WGS) entry which is preliminary data.</text>
</comment>
<dbReference type="AlphaFoldDB" id="A0A1R0H227"/>
<keyword evidence="4" id="KW-0934">Plastid</keyword>
<feature type="transmembrane region" description="Helical" evidence="7">
    <location>
        <begin position="90"/>
        <end position="120"/>
    </location>
</feature>
<dbReference type="STRING" id="133383.A0A1R0H227"/>
<feature type="transmembrane region" description="Helical" evidence="7">
    <location>
        <begin position="356"/>
        <end position="375"/>
    </location>
</feature>
<feature type="transmembrane region" description="Helical" evidence="7">
    <location>
        <begin position="60"/>
        <end position="78"/>
    </location>
</feature>
<dbReference type="Pfam" id="PF00939">
    <property type="entry name" value="Na_sulph_symp"/>
    <property type="match status" value="1"/>
</dbReference>